<name>A0A2C9D6Q5_9HYPH</name>
<dbReference type="OrthoDB" id="8479503at2"/>
<evidence type="ECO:0000313" key="1">
    <source>
        <dbReference type="EMBL" id="SON55987.1"/>
    </source>
</evidence>
<accession>A0A2C9D6Q5</accession>
<proteinExistence type="predicted"/>
<organism evidence="1 2">
    <name type="scientific">Hartmannibacter diazotrophicus</name>
    <dbReference type="NCBI Taxonomy" id="1482074"/>
    <lineage>
        <taxon>Bacteria</taxon>
        <taxon>Pseudomonadati</taxon>
        <taxon>Pseudomonadota</taxon>
        <taxon>Alphaproteobacteria</taxon>
        <taxon>Hyphomicrobiales</taxon>
        <taxon>Pleomorphomonadaceae</taxon>
        <taxon>Hartmannibacter</taxon>
    </lineage>
</organism>
<reference evidence="2" key="1">
    <citation type="submission" date="2017-09" db="EMBL/GenBank/DDBJ databases">
        <title>Genome sequence of Nannocystis excedens DSM 71.</title>
        <authorList>
            <person name="Blom J."/>
        </authorList>
    </citation>
    <scope>NUCLEOTIDE SEQUENCE [LARGE SCALE GENOMIC DNA]</scope>
    <source>
        <strain evidence="2">type strain: E19</strain>
    </source>
</reference>
<gene>
    <name evidence="1" type="ORF">HDIA_2446</name>
</gene>
<dbReference type="Proteomes" id="UP000223606">
    <property type="component" value="Chromosome 1"/>
</dbReference>
<dbReference type="AlphaFoldDB" id="A0A2C9D6Q5"/>
<dbReference type="EMBL" id="LT960614">
    <property type="protein sequence ID" value="SON55987.1"/>
    <property type="molecule type" value="Genomic_DNA"/>
</dbReference>
<evidence type="ECO:0000313" key="2">
    <source>
        <dbReference type="Proteomes" id="UP000223606"/>
    </source>
</evidence>
<keyword evidence="2" id="KW-1185">Reference proteome</keyword>
<dbReference type="RefSeq" id="WP_099556421.1">
    <property type="nucleotide sequence ID" value="NZ_LT960614.1"/>
</dbReference>
<protein>
    <submittedName>
        <fullName evidence="1">Uncharacterized protein</fullName>
    </submittedName>
</protein>
<sequence length="150" mass="16478">MAAVEMTVISPRHVGLYLTKIAKAAPGERPQNVEALLGALAQGIPNAPQPHYDGERRQWRLAGILEVTGVERDAALDFLQSTSSAVKLRLPDKELLDRTLEESEALDAIGGGPNYVPSFYGDYLNKTPRAPTNTEFLYSRIADYVFSSCR</sequence>
<dbReference type="KEGG" id="hdi:HDIA_2446"/>